<keyword evidence="3" id="KW-1003">Cell membrane</keyword>
<comment type="similarity">
    <text evidence="2">Belongs to the DoxX family.</text>
</comment>
<gene>
    <name evidence="8" type="ORF">GWC95_06700</name>
</gene>
<evidence type="ECO:0000256" key="3">
    <source>
        <dbReference type="ARBA" id="ARBA00022475"/>
    </source>
</evidence>
<feature type="transmembrane region" description="Helical" evidence="7">
    <location>
        <begin position="46"/>
        <end position="65"/>
    </location>
</feature>
<reference evidence="8 9" key="1">
    <citation type="submission" date="2020-01" db="EMBL/GenBank/DDBJ databases">
        <title>Genome analysis.</title>
        <authorList>
            <person name="Wu S."/>
            <person name="Wang G."/>
        </authorList>
    </citation>
    <scope>NUCLEOTIDE SEQUENCE [LARGE SCALE GENOMIC DNA]</scope>
    <source>
        <strain evidence="8 9">SYL130</strain>
    </source>
</reference>
<dbReference type="PANTHER" id="PTHR33452">
    <property type="entry name" value="OXIDOREDUCTASE CATD-RELATED"/>
    <property type="match status" value="1"/>
</dbReference>
<organism evidence="8 9">
    <name type="scientific">Sediminibacterium roseum</name>
    <dbReference type="NCBI Taxonomy" id="1978412"/>
    <lineage>
        <taxon>Bacteria</taxon>
        <taxon>Pseudomonadati</taxon>
        <taxon>Bacteroidota</taxon>
        <taxon>Chitinophagia</taxon>
        <taxon>Chitinophagales</taxon>
        <taxon>Chitinophagaceae</taxon>
        <taxon>Sediminibacterium</taxon>
    </lineage>
</organism>
<dbReference type="EMBL" id="JAACJS010000011">
    <property type="protein sequence ID" value="NCI49603.1"/>
    <property type="molecule type" value="Genomic_DNA"/>
</dbReference>
<feature type="transmembrane region" description="Helical" evidence="7">
    <location>
        <begin position="71"/>
        <end position="96"/>
    </location>
</feature>
<feature type="transmembrane region" description="Helical" evidence="7">
    <location>
        <begin position="108"/>
        <end position="127"/>
    </location>
</feature>
<sequence>MRRLLSYTASLPITSFGLLLLRIAFAGLLMVHGYDKIVHYNEMSQQFISFAGLSPALSLGLLIFAEFFCSLFVLVGLFTRFACVPVIIAMSVALLSAHDGDVTGKGQAATLFGVAFLTLLFTGPGKYSLDAAFYKH</sequence>
<evidence type="ECO:0000256" key="1">
    <source>
        <dbReference type="ARBA" id="ARBA00004651"/>
    </source>
</evidence>
<dbReference type="InterPro" id="IPR051907">
    <property type="entry name" value="DoxX-like_oxidoreductase"/>
</dbReference>
<proteinExistence type="inferred from homology"/>
<evidence type="ECO:0000313" key="8">
    <source>
        <dbReference type="EMBL" id="NCI49603.1"/>
    </source>
</evidence>
<comment type="caution">
    <text evidence="8">The sequence shown here is derived from an EMBL/GenBank/DDBJ whole genome shotgun (WGS) entry which is preliminary data.</text>
</comment>
<comment type="subcellular location">
    <subcellularLocation>
        <location evidence="1">Cell membrane</location>
        <topology evidence="1">Multi-pass membrane protein</topology>
    </subcellularLocation>
</comment>
<accession>A0ABW9ZU77</accession>
<evidence type="ECO:0000256" key="6">
    <source>
        <dbReference type="ARBA" id="ARBA00023136"/>
    </source>
</evidence>
<keyword evidence="6 7" id="KW-0472">Membrane</keyword>
<dbReference type="Proteomes" id="UP000753802">
    <property type="component" value="Unassembled WGS sequence"/>
</dbReference>
<dbReference type="Pfam" id="PF07681">
    <property type="entry name" value="DoxX"/>
    <property type="match status" value="1"/>
</dbReference>
<name>A0ABW9ZU77_9BACT</name>
<keyword evidence="4 7" id="KW-0812">Transmembrane</keyword>
<evidence type="ECO:0000256" key="4">
    <source>
        <dbReference type="ARBA" id="ARBA00022692"/>
    </source>
</evidence>
<evidence type="ECO:0000256" key="7">
    <source>
        <dbReference type="SAM" id="Phobius"/>
    </source>
</evidence>
<evidence type="ECO:0000313" key="9">
    <source>
        <dbReference type="Proteomes" id="UP000753802"/>
    </source>
</evidence>
<evidence type="ECO:0000256" key="2">
    <source>
        <dbReference type="ARBA" id="ARBA00006679"/>
    </source>
</evidence>
<dbReference type="PANTHER" id="PTHR33452:SF1">
    <property type="entry name" value="INNER MEMBRANE PROTEIN YPHA-RELATED"/>
    <property type="match status" value="1"/>
</dbReference>
<keyword evidence="9" id="KW-1185">Reference proteome</keyword>
<feature type="transmembrane region" description="Helical" evidence="7">
    <location>
        <begin position="12"/>
        <end position="34"/>
    </location>
</feature>
<keyword evidence="5 7" id="KW-1133">Transmembrane helix</keyword>
<dbReference type="InterPro" id="IPR032808">
    <property type="entry name" value="DoxX"/>
</dbReference>
<evidence type="ECO:0000256" key="5">
    <source>
        <dbReference type="ARBA" id="ARBA00022989"/>
    </source>
</evidence>
<protein>
    <submittedName>
        <fullName evidence="8">DoxX family protein</fullName>
    </submittedName>
</protein>
<dbReference type="RefSeq" id="WP_161817917.1">
    <property type="nucleotide sequence ID" value="NZ_JAACJS010000011.1"/>
</dbReference>